<dbReference type="Proteomes" id="UP000595254">
    <property type="component" value="Chromosome"/>
</dbReference>
<keyword evidence="3" id="KW-0410">Iron transport</keyword>
<dbReference type="GO" id="GO:0055085">
    <property type="term" value="P:transmembrane transport"/>
    <property type="evidence" value="ECO:0007669"/>
    <property type="project" value="InterPro"/>
</dbReference>
<sequence>MKKHILLTWVIALVFILAACSEDTSSNDDGTKSTSKKVTVYSPHETDLINPIIKEFQEVTGITVELVTGGSGELLNRIKAESGKPLGDVLWGGGAESLEAFKANFEPFEVSESENILDVYKSSDNSWTGFSALPMVIMYNKDMVKENEVPDSWESLLDPKWKGKIAYADPAKSGSSFTQLVTILKAKGDAGEEGWSFVKKLQKNMDGKVLSSSSMAPKGVADGEFPIGLTHEQGAYQYISGGANVGVSYPTEGTSAVPDGMAIIKGAKNVDNAQKLLNFLAGKDVQDMLVKEFNRRSVRTDVEPPEGLIKTTDIKLVDYDLEWASSNQADILGKFQDILIGK</sequence>
<evidence type="ECO:0000256" key="8">
    <source>
        <dbReference type="SAM" id="SignalP"/>
    </source>
</evidence>
<dbReference type="Gene3D" id="3.40.190.10">
    <property type="entry name" value="Periplasmic binding protein-like II"/>
    <property type="match status" value="2"/>
</dbReference>
<dbReference type="InterPro" id="IPR026045">
    <property type="entry name" value="Ferric-bd"/>
</dbReference>
<feature type="chain" id="PRO_5039556821" evidence="8">
    <location>
        <begin position="22"/>
        <end position="342"/>
    </location>
</feature>
<dbReference type="GO" id="GO:0030975">
    <property type="term" value="F:thiamine binding"/>
    <property type="evidence" value="ECO:0007669"/>
    <property type="project" value="TreeGrafter"/>
</dbReference>
<keyword evidence="2" id="KW-0813">Transport</keyword>
<dbReference type="PANTHER" id="PTHR30006:SF2">
    <property type="entry name" value="ABC TRANSPORTER SUBSTRATE-BINDING PROTEIN"/>
    <property type="match status" value="1"/>
</dbReference>
<dbReference type="GO" id="GO:0006826">
    <property type="term" value="P:iron ion transport"/>
    <property type="evidence" value="ECO:0007669"/>
    <property type="project" value="UniProtKB-KW"/>
</dbReference>
<dbReference type="PIRSF" id="PIRSF002825">
    <property type="entry name" value="CfbpA"/>
    <property type="match status" value="1"/>
</dbReference>
<dbReference type="AlphaFoldDB" id="A0A974S068"/>
<dbReference type="InterPro" id="IPR006059">
    <property type="entry name" value="SBP"/>
</dbReference>
<protein>
    <submittedName>
        <fullName evidence="9">Extracellular solute-binding protein</fullName>
    </submittedName>
</protein>
<feature type="signal peptide" evidence="8">
    <location>
        <begin position="1"/>
        <end position="21"/>
    </location>
</feature>
<dbReference type="PANTHER" id="PTHR30006">
    <property type="entry name" value="THIAMINE-BINDING PERIPLASMIC PROTEIN-RELATED"/>
    <property type="match status" value="1"/>
</dbReference>
<evidence type="ECO:0000313" key="10">
    <source>
        <dbReference type="Proteomes" id="UP000595254"/>
    </source>
</evidence>
<reference evidence="9 10" key="1">
    <citation type="submission" date="2021-01" db="EMBL/GenBank/DDBJ databases">
        <title>FDA dAtabase for Regulatory Grade micrObial Sequences (FDA-ARGOS): Supporting development and validation of Infectious Disease Dx tests.</title>
        <authorList>
            <person name="Nelson B."/>
            <person name="Plummer A."/>
            <person name="Tallon L."/>
            <person name="Sadzewicz L."/>
            <person name="Zhao X."/>
            <person name="Boylan J."/>
            <person name="Ott S."/>
            <person name="Bowen H."/>
            <person name="Vavikolanu K."/>
            <person name="Mehta A."/>
            <person name="Aluvathingal J."/>
            <person name="Nadendla S."/>
            <person name="Myers T."/>
            <person name="Yan Y."/>
            <person name="Sichtig H."/>
        </authorList>
    </citation>
    <scope>NUCLEOTIDE SEQUENCE [LARGE SCALE GENOMIC DNA]</scope>
    <source>
        <strain evidence="9 10">FDAARGOS_1161</strain>
    </source>
</reference>
<dbReference type="EMBL" id="CP068053">
    <property type="protein sequence ID" value="QQT00073.1"/>
    <property type="molecule type" value="Genomic_DNA"/>
</dbReference>
<evidence type="ECO:0000256" key="1">
    <source>
        <dbReference type="ARBA" id="ARBA00008520"/>
    </source>
</evidence>
<organism evidence="9 10">
    <name type="scientific">Peribacillus psychrosaccharolyticus</name>
    <name type="common">Bacillus psychrosaccharolyticus</name>
    <dbReference type="NCBI Taxonomy" id="1407"/>
    <lineage>
        <taxon>Bacteria</taxon>
        <taxon>Bacillati</taxon>
        <taxon>Bacillota</taxon>
        <taxon>Bacilli</taxon>
        <taxon>Bacillales</taxon>
        <taxon>Bacillaceae</taxon>
        <taxon>Peribacillus</taxon>
    </lineage>
</organism>
<dbReference type="SUPFAM" id="SSF53850">
    <property type="entry name" value="Periplasmic binding protein-like II"/>
    <property type="match status" value="1"/>
</dbReference>
<dbReference type="GO" id="GO:0030976">
    <property type="term" value="F:thiamine pyrophosphate binding"/>
    <property type="evidence" value="ECO:0007669"/>
    <property type="project" value="TreeGrafter"/>
</dbReference>
<evidence type="ECO:0000256" key="6">
    <source>
        <dbReference type="ARBA" id="ARBA00023004"/>
    </source>
</evidence>
<dbReference type="PROSITE" id="PS51257">
    <property type="entry name" value="PROKAR_LIPOPROTEIN"/>
    <property type="match status" value="1"/>
</dbReference>
<comment type="similarity">
    <text evidence="1">Belongs to the bacterial solute-binding protein 1 family.</text>
</comment>
<dbReference type="CDD" id="cd13546">
    <property type="entry name" value="PBP2_BitB"/>
    <property type="match status" value="1"/>
</dbReference>
<dbReference type="PROSITE" id="PS01037">
    <property type="entry name" value="SBP_BACTERIAL_1"/>
    <property type="match status" value="1"/>
</dbReference>
<dbReference type="InterPro" id="IPR006061">
    <property type="entry name" value="SBP_1_CS"/>
</dbReference>
<evidence type="ECO:0000313" key="9">
    <source>
        <dbReference type="EMBL" id="QQT00073.1"/>
    </source>
</evidence>
<evidence type="ECO:0000256" key="4">
    <source>
        <dbReference type="ARBA" id="ARBA00022723"/>
    </source>
</evidence>
<keyword evidence="10" id="KW-1185">Reference proteome</keyword>
<gene>
    <name evidence="9" type="ORF">I6J18_21240</name>
</gene>
<evidence type="ECO:0000256" key="2">
    <source>
        <dbReference type="ARBA" id="ARBA00022448"/>
    </source>
</evidence>
<dbReference type="RefSeq" id="WP_040375018.1">
    <property type="nucleotide sequence ID" value="NZ_CP068053.1"/>
</dbReference>
<dbReference type="GO" id="GO:0015888">
    <property type="term" value="P:thiamine transport"/>
    <property type="evidence" value="ECO:0007669"/>
    <property type="project" value="TreeGrafter"/>
</dbReference>
<keyword evidence="5 8" id="KW-0732">Signal</keyword>
<accession>A0A974S068</accession>
<dbReference type="GO" id="GO:0030288">
    <property type="term" value="C:outer membrane-bounded periplasmic space"/>
    <property type="evidence" value="ECO:0007669"/>
    <property type="project" value="TreeGrafter"/>
</dbReference>
<keyword evidence="6" id="KW-0408">Iron</keyword>
<keyword evidence="7" id="KW-0406">Ion transport</keyword>
<dbReference type="Pfam" id="PF13416">
    <property type="entry name" value="SBP_bac_8"/>
    <property type="match status" value="1"/>
</dbReference>
<dbReference type="KEGG" id="ppsr:I6J18_21240"/>
<evidence type="ECO:0000256" key="5">
    <source>
        <dbReference type="ARBA" id="ARBA00022729"/>
    </source>
</evidence>
<evidence type="ECO:0000256" key="3">
    <source>
        <dbReference type="ARBA" id="ARBA00022496"/>
    </source>
</evidence>
<name>A0A974S068_PERPY</name>
<keyword evidence="4" id="KW-0479">Metal-binding</keyword>
<proteinExistence type="inferred from homology"/>
<dbReference type="GO" id="GO:0046872">
    <property type="term" value="F:metal ion binding"/>
    <property type="evidence" value="ECO:0007669"/>
    <property type="project" value="UniProtKB-KW"/>
</dbReference>
<evidence type="ECO:0000256" key="7">
    <source>
        <dbReference type="ARBA" id="ARBA00023065"/>
    </source>
</evidence>